<organism evidence="3">
    <name type="scientific">Ignisphaera aggregans</name>
    <dbReference type="NCBI Taxonomy" id="334771"/>
    <lineage>
        <taxon>Archaea</taxon>
        <taxon>Thermoproteota</taxon>
        <taxon>Thermoprotei</taxon>
        <taxon>Desulfurococcales</taxon>
        <taxon>Desulfurococcaceae</taxon>
        <taxon>Ignisphaera</taxon>
    </lineage>
</organism>
<dbReference type="PROSITE" id="PS51462">
    <property type="entry name" value="NUDIX"/>
    <property type="match status" value="1"/>
</dbReference>
<gene>
    <name evidence="3" type="ORF">ENU30_00245</name>
</gene>
<evidence type="ECO:0000313" key="3">
    <source>
        <dbReference type="EMBL" id="HGQ17398.1"/>
    </source>
</evidence>
<dbReference type="SUPFAM" id="SSF55811">
    <property type="entry name" value="Nudix"/>
    <property type="match status" value="1"/>
</dbReference>
<reference evidence="3" key="1">
    <citation type="journal article" date="2020" name="mSystems">
        <title>Genome- and Community-Level Interaction Insights into Carbon Utilization and Element Cycling Functions of Hydrothermarchaeota in Hydrothermal Sediment.</title>
        <authorList>
            <person name="Zhou Z."/>
            <person name="Liu Y."/>
            <person name="Xu W."/>
            <person name="Pan J."/>
            <person name="Luo Z.H."/>
            <person name="Li M."/>
        </authorList>
    </citation>
    <scope>NUCLEOTIDE SEQUENCE [LARGE SCALE GENOMIC DNA]</scope>
    <source>
        <strain evidence="3">SpSt-657</strain>
    </source>
</reference>
<dbReference type="PROSITE" id="PS00893">
    <property type="entry name" value="NUDIX_BOX"/>
    <property type="match status" value="1"/>
</dbReference>
<dbReference type="GO" id="GO:0016787">
    <property type="term" value="F:hydrolase activity"/>
    <property type="evidence" value="ECO:0007669"/>
    <property type="project" value="UniProtKB-KW"/>
</dbReference>
<feature type="domain" description="Nudix hydrolase" evidence="2">
    <location>
        <begin position="7"/>
        <end position="140"/>
    </location>
</feature>
<evidence type="ECO:0000256" key="1">
    <source>
        <dbReference type="ARBA" id="ARBA00022801"/>
    </source>
</evidence>
<protein>
    <submittedName>
        <fullName evidence="3">NUDIX domain-containing protein</fullName>
    </submittedName>
</protein>
<dbReference type="PANTHER" id="PTHR43736:SF1">
    <property type="entry name" value="DIHYDRONEOPTERIN TRIPHOSPHATE DIPHOSPHATASE"/>
    <property type="match status" value="1"/>
</dbReference>
<dbReference type="Gene3D" id="3.90.79.10">
    <property type="entry name" value="Nucleoside Triphosphate Pyrophosphohydrolase"/>
    <property type="match status" value="1"/>
</dbReference>
<keyword evidence="1" id="KW-0378">Hydrolase</keyword>
<dbReference type="InterPro" id="IPR015797">
    <property type="entry name" value="NUDIX_hydrolase-like_dom_sf"/>
</dbReference>
<evidence type="ECO:0000259" key="2">
    <source>
        <dbReference type="PROSITE" id="PS51462"/>
    </source>
</evidence>
<dbReference type="EMBL" id="DTBZ01000008">
    <property type="protein sequence ID" value="HGQ17398.1"/>
    <property type="molecule type" value="Genomic_DNA"/>
</dbReference>
<dbReference type="InterPro" id="IPR000086">
    <property type="entry name" value="NUDIX_hydrolase_dom"/>
</dbReference>
<dbReference type="InterPro" id="IPR020084">
    <property type="entry name" value="NUDIX_hydrolase_CS"/>
</dbReference>
<accession>A0A7J3JMT5</accession>
<dbReference type="CDD" id="cd04673">
    <property type="entry name" value="NUDIX_ADPRase"/>
    <property type="match status" value="1"/>
</dbReference>
<comment type="caution">
    <text evidence="3">The sequence shown here is derived from an EMBL/GenBank/DDBJ whole genome shotgun (WGS) entry which is preliminary data.</text>
</comment>
<dbReference type="Pfam" id="PF00293">
    <property type="entry name" value="NUDIX"/>
    <property type="match status" value="1"/>
</dbReference>
<proteinExistence type="predicted"/>
<dbReference type="InterPro" id="IPR020476">
    <property type="entry name" value="Nudix_hydrolase"/>
</dbReference>
<dbReference type="PANTHER" id="PTHR43736">
    <property type="entry name" value="ADP-RIBOSE PYROPHOSPHATASE"/>
    <property type="match status" value="1"/>
</dbReference>
<sequence>MREYPGHAIAAVGAVVVVDGNIILVKRGYPPAKDRWSIPGGVIEAGEKVFDAARRELYEETGITANPLGIILIVNDVVRDVQSNVRYHYLILDVLFDSRNIKGIPRAGGDAVDVAWIPLEEALKRNDVSRTTKQLINELIKGRYYLLQVEEMEFIST</sequence>
<dbReference type="PRINTS" id="PR00502">
    <property type="entry name" value="NUDIXFAMILY"/>
</dbReference>
<dbReference type="AlphaFoldDB" id="A0A7J3JMT5"/>
<name>A0A7J3JMT5_9CREN</name>